<dbReference type="GO" id="GO:0003899">
    <property type="term" value="F:DNA-directed RNA polymerase activity"/>
    <property type="evidence" value="ECO:0007669"/>
    <property type="project" value="InterPro"/>
</dbReference>
<dbReference type="Proteomes" id="UP001457282">
    <property type="component" value="Unassembled WGS sequence"/>
</dbReference>
<gene>
    <name evidence="3" type="ORF">M0R45_035115</name>
</gene>
<organism evidence="3 4">
    <name type="scientific">Rubus argutus</name>
    <name type="common">Southern blackberry</name>
    <dbReference type="NCBI Taxonomy" id="59490"/>
    <lineage>
        <taxon>Eukaryota</taxon>
        <taxon>Viridiplantae</taxon>
        <taxon>Streptophyta</taxon>
        <taxon>Embryophyta</taxon>
        <taxon>Tracheophyta</taxon>
        <taxon>Spermatophyta</taxon>
        <taxon>Magnoliopsida</taxon>
        <taxon>eudicotyledons</taxon>
        <taxon>Gunneridae</taxon>
        <taxon>Pentapetalae</taxon>
        <taxon>rosids</taxon>
        <taxon>fabids</taxon>
        <taxon>Rosales</taxon>
        <taxon>Rosaceae</taxon>
        <taxon>Rosoideae</taxon>
        <taxon>Rosoideae incertae sedis</taxon>
        <taxon>Rubus</taxon>
    </lineage>
</organism>
<dbReference type="SUPFAM" id="SSF56672">
    <property type="entry name" value="DNA/RNA polymerases"/>
    <property type="match status" value="1"/>
</dbReference>
<evidence type="ECO:0000259" key="2">
    <source>
        <dbReference type="Pfam" id="PF14700"/>
    </source>
</evidence>
<dbReference type="PANTHER" id="PTHR10102">
    <property type="entry name" value="DNA-DIRECTED RNA POLYMERASE, MITOCHONDRIAL"/>
    <property type="match status" value="1"/>
</dbReference>
<protein>
    <recommendedName>
        <fullName evidence="2">DNA-directed RNA polymerase N-terminal domain-containing protein</fullName>
    </recommendedName>
</protein>
<evidence type="ECO:0000313" key="3">
    <source>
        <dbReference type="EMBL" id="KAK9911194.1"/>
    </source>
</evidence>
<accession>A0AAW1VWL4</accession>
<dbReference type="GO" id="GO:0003677">
    <property type="term" value="F:DNA binding"/>
    <property type="evidence" value="ECO:0007669"/>
    <property type="project" value="InterPro"/>
</dbReference>
<sequence length="176" mass="19682">MVKGNLRVLSRKLRRGRPQTLDLTLLADGDKPADNDVDCGKEGSVAKPSSHQTEERPNLFRFLSAPSHAPFFEHLPADKMAVITMHNLMGLLMIKNGGVGAVNVVQLACAIGEALENEVKMHRLLEKTKKKSIAIKKPEAESDTMTYEQETLTKELEQEKLTKEQRPSYIVYQIAK</sequence>
<dbReference type="EMBL" id="JBEDUW010000007">
    <property type="protein sequence ID" value="KAK9911194.1"/>
    <property type="molecule type" value="Genomic_DNA"/>
</dbReference>
<dbReference type="InterPro" id="IPR043502">
    <property type="entry name" value="DNA/RNA_pol_sf"/>
</dbReference>
<dbReference type="Pfam" id="PF14700">
    <property type="entry name" value="RPOL_N"/>
    <property type="match status" value="1"/>
</dbReference>
<evidence type="ECO:0000313" key="4">
    <source>
        <dbReference type="Proteomes" id="UP001457282"/>
    </source>
</evidence>
<feature type="domain" description="DNA-directed RNA polymerase N-terminal" evidence="2">
    <location>
        <begin position="65"/>
        <end position="161"/>
    </location>
</feature>
<dbReference type="AlphaFoldDB" id="A0AAW1VWL4"/>
<proteinExistence type="predicted"/>
<dbReference type="PANTHER" id="PTHR10102:SF0">
    <property type="entry name" value="DNA-DIRECTED RNA POLYMERASE, MITOCHONDRIAL"/>
    <property type="match status" value="1"/>
</dbReference>
<dbReference type="GO" id="GO:0006390">
    <property type="term" value="P:mitochondrial transcription"/>
    <property type="evidence" value="ECO:0007669"/>
    <property type="project" value="TreeGrafter"/>
</dbReference>
<comment type="caution">
    <text evidence="3">The sequence shown here is derived from an EMBL/GenBank/DDBJ whole genome shotgun (WGS) entry which is preliminary data.</text>
</comment>
<dbReference type="GO" id="GO:0034245">
    <property type="term" value="C:mitochondrial DNA-directed RNA polymerase complex"/>
    <property type="evidence" value="ECO:0007669"/>
    <property type="project" value="TreeGrafter"/>
</dbReference>
<keyword evidence="4" id="KW-1185">Reference proteome</keyword>
<evidence type="ECO:0000256" key="1">
    <source>
        <dbReference type="SAM" id="MobiDB-lite"/>
    </source>
</evidence>
<dbReference type="InterPro" id="IPR002092">
    <property type="entry name" value="DNA-dir_Rpol_phage-type"/>
</dbReference>
<dbReference type="Gene3D" id="1.10.1320.10">
    <property type="entry name" value="DNA-directed RNA polymerase, N-terminal domain"/>
    <property type="match status" value="1"/>
</dbReference>
<feature type="region of interest" description="Disordered" evidence="1">
    <location>
        <begin position="34"/>
        <end position="56"/>
    </location>
</feature>
<name>A0AAW1VWL4_RUBAR</name>
<dbReference type="InterPro" id="IPR037159">
    <property type="entry name" value="RNA_POL_N_sf"/>
</dbReference>
<dbReference type="InterPro" id="IPR029262">
    <property type="entry name" value="RPOL_N"/>
</dbReference>
<reference evidence="3 4" key="1">
    <citation type="journal article" date="2023" name="G3 (Bethesda)">
        <title>A chromosome-length genome assembly and annotation of blackberry (Rubus argutus, cv. 'Hillquist').</title>
        <authorList>
            <person name="Bruna T."/>
            <person name="Aryal R."/>
            <person name="Dudchenko O."/>
            <person name="Sargent D.J."/>
            <person name="Mead D."/>
            <person name="Buti M."/>
            <person name="Cavallini A."/>
            <person name="Hytonen T."/>
            <person name="Andres J."/>
            <person name="Pham M."/>
            <person name="Weisz D."/>
            <person name="Mascagni F."/>
            <person name="Usai G."/>
            <person name="Natali L."/>
            <person name="Bassil N."/>
            <person name="Fernandez G.E."/>
            <person name="Lomsadze A."/>
            <person name="Armour M."/>
            <person name="Olukolu B."/>
            <person name="Poorten T."/>
            <person name="Britton C."/>
            <person name="Davik J."/>
            <person name="Ashrafi H."/>
            <person name="Aiden E.L."/>
            <person name="Borodovsky M."/>
            <person name="Worthington M."/>
        </authorList>
    </citation>
    <scope>NUCLEOTIDE SEQUENCE [LARGE SCALE GENOMIC DNA]</scope>
    <source>
        <strain evidence="3">PI 553951</strain>
    </source>
</reference>